<name>A0A0G0KBH7_9BACT</name>
<dbReference type="Proteomes" id="UP000034430">
    <property type="component" value="Unassembled WGS sequence"/>
</dbReference>
<accession>A0A0G0KBH7</accession>
<proteinExistence type="predicted"/>
<sequence>MRYSEIKRRERIKRHILQKQEGVKIIKELSNRDILMIGLGLYWGEGYKYENGEFGFTNSNPLMIHFYFKWLKLWDVEKNSLVFRLTLNEFFRKEENNIKLFWINFLGIKKEQFSKTTFIKTSLKKASLKNILKYKGILRVKVRKGTLLRNKILGAIEHISSI</sequence>
<protein>
    <recommendedName>
        <fullName evidence="3">Homing endonuclease LAGLIDADG domain-containing protein</fullName>
    </recommendedName>
</protein>
<evidence type="ECO:0000313" key="1">
    <source>
        <dbReference type="EMBL" id="KKQ46479.1"/>
    </source>
</evidence>
<dbReference type="EMBL" id="LBTU01000039">
    <property type="protein sequence ID" value="KKQ46479.1"/>
    <property type="molecule type" value="Genomic_DNA"/>
</dbReference>
<evidence type="ECO:0008006" key="3">
    <source>
        <dbReference type="Google" id="ProtNLM"/>
    </source>
</evidence>
<dbReference type="AlphaFoldDB" id="A0A0G0KBH7"/>
<organism evidence="1 2">
    <name type="scientific">Candidatus Yanofskybacteria bacterium GW2011_GWC2_37_9</name>
    <dbReference type="NCBI Taxonomy" id="1619028"/>
    <lineage>
        <taxon>Bacteria</taxon>
        <taxon>Candidatus Yanofskyibacteriota</taxon>
    </lineage>
</organism>
<evidence type="ECO:0000313" key="2">
    <source>
        <dbReference type="Proteomes" id="UP000034430"/>
    </source>
</evidence>
<gene>
    <name evidence="1" type="ORF">US65_C0039G0005</name>
</gene>
<reference evidence="1 2" key="1">
    <citation type="journal article" date="2015" name="Nature">
        <title>rRNA introns, odd ribosomes, and small enigmatic genomes across a large radiation of phyla.</title>
        <authorList>
            <person name="Brown C.T."/>
            <person name="Hug L.A."/>
            <person name="Thomas B.C."/>
            <person name="Sharon I."/>
            <person name="Castelle C.J."/>
            <person name="Singh A."/>
            <person name="Wilkins M.J."/>
            <person name="Williams K.H."/>
            <person name="Banfield J.F."/>
        </authorList>
    </citation>
    <scope>NUCLEOTIDE SEQUENCE [LARGE SCALE GENOMIC DNA]</scope>
</reference>
<comment type="caution">
    <text evidence="1">The sequence shown here is derived from an EMBL/GenBank/DDBJ whole genome shotgun (WGS) entry which is preliminary data.</text>
</comment>